<evidence type="ECO:0000256" key="1">
    <source>
        <dbReference type="ARBA" id="ARBA00022574"/>
    </source>
</evidence>
<evidence type="ECO:0000256" key="3">
    <source>
        <dbReference type="PROSITE-ProRule" id="PRU00221"/>
    </source>
</evidence>
<dbReference type="PROSITE" id="PS50294">
    <property type="entry name" value="WD_REPEATS_REGION"/>
    <property type="match status" value="1"/>
</dbReference>
<dbReference type="Gene3D" id="2.130.10.10">
    <property type="entry name" value="YVTN repeat-like/Quinoprotein amine dehydrogenase"/>
    <property type="match status" value="1"/>
</dbReference>
<feature type="repeat" description="WD" evidence="3">
    <location>
        <begin position="73"/>
        <end position="92"/>
    </location>
</feature>
<sequence length="92" mass="10325">MHDNCDCSWEGDIGDKILCLSISPTGQLFSVGTAAVRRAAPLHLYDLQTRTRLATLPREWKKGAGTLDLTWMNDNILLAGSYDTSIRMWDVR</sequence>
<dbReference type="InterPro" id="IPR019775">
    <property type="entry name" value="WD40_repeat_CS"/>
</dbReference>
<keyword evidence="2" id="KW-0677">Repeat</keyword>
<dbReference type="PROSITE" id="PS00678">
    <property type="entry name" value="WD_REPEATS_1"/>
    <property type="match status" value="1"/>
</dbReference>
<keyword evidence="5" id="KW-1185">Reference proteome</keyword>
<dbReference type="InterPro" id="IPR001680">
    <property type="entry name" value="WD40_rpt"/>
</dbReference>
<dbReference type="Proteomes" id="UP001159363">
    <property type="component" value="Chromosome 9"/>
</dbReference>
<protein>
    <submittedName>
        <fullName evidence="4">Uncharacterized protein</fullName>
    </submittedName>
</protein>
<gene>
    <name evidence="4" type="ORF">PR048_024878</name>
</gene>
<dbReference type="SUPFAM" id="SSF50978">
    <property type="entry name" value="WD40 repeat-like"/>
    <property type="match status" value="1"/>
</dbReference>
<dbReference type="InterPro" id="IPR015943">
    <property type="entry name" value="WD40/YVTN_repeat-like_dom_sf"/>
</dbReference>
<accession>A0ABQ9GPT5</accession>
<evidence type="ECO:0000313" key="5">
    <source>
        <dbReference type="Proteomes" id="UP001159363"/>
    </source>
</evidence>
<evidence type="ECO:0000256" key="2">
    <source>
        <dbReference type="ARBA" id="ARBA00022737"/>
    </source>
</evidence>
<dbReference type="EMBL" id="JARBHB010000010">
    <property type="protein sequence ID" value="KAJ8874038.1"/>
    <property type="molecule type" value="Genomic_DNA"/>
</dbReference>
<proteinExistence type="predicted"/>
<dbReference type="Pfam" id="PF00400">
    <property type="entry name" value="WD40"/>
    <property type="match status" value="1"/>
</dbReference>
<name>A0ABQ9GPT5_9NEOP</name>
<dbReference type="InterPro" id="IPR036322">
    <property type="entry name" value="WD40_repeat_dom_sf"/>
</dbReference>
<evidence type="ECO:0000313" key="4">
    <source>
        <dbReference type="EMBL" id="KAJ8874038.1"/>
    </source>
</evidence>
<dbReference type="PROSITE" id="PS50082">
    <property type="entry name" value="WD_REPEATS_2"/>
    <property type="match status" value="1"/>
</dbReference>
<organism evidence="4 5">
    <name type="scientific">Dryococelus australis</name>
    <dbReference type="NCBI Taxonomy" id="614101"/>
    <lineage>
        <taxon>Eukaryota</taxon>
        <taxon>Metazoa</taxon>
        <taxon>Ecdysozoa</taxon>
        <taxon>Arthropoda</taxon>
        <taxon>Hexapoda</taxon>
        <taxon>Insecta</taxon>
        <taxon>Pterygota</taxon>
        <taxon>Neoptera</taxon>
        <taxon>Polyneoptera</taxon>
        <taxon>Phasmatodea</taxon>
        <taxon>Verophasmatodea</taxon>
        <taxon>Anareolatae</taxon>
        <taxon>Phasmatidae</taxon>
        <taxon>Eurycanthinae</taxon>
        <taxon>Dryococelus</taxon>
    </lineage>
</organism>
<reference evidence="4 5" key="1">
    <citation type="submission" date="2023-02" db="EMBL/GenBank/DDBJ databases">
        <title>LHISI_Scaffold_Assembly.</title>
        <authorList>
            <person name="Stuart O.P."/>
            <person name="Cleave R."/>
            <person name="Magrath M.J.L."/>
            <person name="Mikheyev A.S."/>
        </authorList>
    </citation>
    <scope>NUCLEOTIDE SEQUENCE [LARGE SCALE GENOMIC DNA]</scope>
    <source>
        <strain evidence="4">Daus_M_001</strain>
        <tissue evidence="4">Leg muscle</tissue>
    </source>
</reference>
<keyword evidence="1 3" id="KW-0853">WD repeat</keyword>
<comment type="caution">
    <text evidence="4">The sequence shown here is derived from an EMBL/GenBank/DDBJ whole genome shotgun (WGS) entry which is preliminary data.</text>
</comment>